<dbReference type="Gene3D" id="2.40.10.10">
    <property type="entry name" value="Trypsin-like serine proteases"/>
    <property type="match status" value="2"/>
</dbReference>
<reference evidence="5" key="1">
    <citation type="journal article" date="2018" name="Nat. Microbiol.">
        <title>Leveraging single-cell genomics to expand the fungal tree of life.</title>
        <authorList>
            <person name="Ahrendt S.R."/>
            <person name="Quandt C.A."/>
            <person name="Ciobanu D."/>
            <person name="Clum A."/>
            <person name="Salamov A."/>
            <person name="Andreopoulos B."/>
            <person name="Cheng J.F."/>
            <person name="Woyke T."/>
            <person name="Pelin A."/>
            <person name="Henrissat B."/>
            <person name="Reynolds N.K."/>
            <person name="Benny G.L."/>
            <person name="Smith M.E."/>
            <person name="James T.Y."/>
            <person name="Grigoriev I.V."/>
        </authorList>
    </citation>
    <scope>NUCLEOTIDE SEQUENCE [LARGE SCALE GENOMIC DNA]</scope>
    <source>
        <strain evidence="5">RSA 468</strain>
    </source>
</reference>
<dbReference type="PRINTS" id="PR00722">
    <property type="entry name" value="CHYMOTRYPSIN"/>
</dbReference>
<dbReference type="InterPro" id="IPR009003">
    <property type="entry name" value="Peptidase_S1_PA"/>
</dbReference>
<keyword evidence="5" id="KW-1185">Reference proteome</keyword>
<dbReference type="Pfam" id="PF00089">
    <property type="entry name" value="Trypsin"/>
    <property type="match status" value="1"/>
</dbReference>
<protein>
    <submittedName>
        <fullName evidence="4">Trypsin-like cysteine/serine peptidase domain-containing protein</fullName>
    </submittedName>
</protein>
<dbReference type="SMART" id="SM00020">
    <property type="entry name" value="Tryp_SPc"/>
    <property type="match status" value="1"/>
</dbReference>
<gene>
    <name evidence="4" type="ORF">BJ085DRAFT_3433</name>
</gene>
<dbReference type="EMBL" id="ML002783">
    <property type="protein sequence ID" value="RKP35808.1"/>
    <property type="molecule type" value="Genomic_DNA"/>
</dbReference>
<dbReference type="PROSITE" id="PS00134">
    <property type="entry name" value="TRYPSIN_HIS"/>
    <property type="match status" value="1"/>
</dbReference>
<organism evidence="4 5">
    <name type="scientific">Dimargaris cristalligena</name>
    <dbReference type="NCBI Taxonomy" id="215637"/>
    <lineage>
        <taxon>Eukaryota</taxon>
        <taxon>Fungi</taxon>
        <taxon>Fungi incertae sedis</taxon>
        <taxon>Zoopagomycota</taxon>
        <taxon>Kickxellomycotina</taxon>
        <taxon>Dimargaritomycetes</taxon>
        <taxon>Dimargaritales</taxon>
        <taxon>Dimargaritaceae</taxon>
        <taxon>Dimargaris</taxon>
    </lineage>
</organism>
<dbReference type="CDD" id="cd00190">
    <property type="entry name" value="Tryp_SPc"/>
    <property type="match status" value="1"/>
</dbReference>
<keyword evidence="2" id="KW-0378">Hydrolase</keyword>
<dbReference type="GO" id="GO:0006508">
    <property type="term" value="P:proteolysis"/>
    <property type="evidence" value="ECO:0007669"/>
    <property type="project" value="UniProtKB-KW"/>
</dbReference>
<evidence type="ECO:0000259" key="3">
    <source>
        <dbReference type="PROSITE" id="PS50240"/>
    </source>
</evidence>
<sequence length="187" mass="19798">IINGAQTEHGQFPSTGFIHINSKFACGASIISDRWLISAAHCLPAYSIRSTAELQIGVGTVYNTTKFMLDVEKVIVHKSFNNSNFKNDIALIQLTEPLTFNDTVKSITIDATPIAEGESLTAEGWGKQADTDTNGSAMLMTVELKAISGAICDAAYPDLDPEVGDQVCTGLEAGKNTCEGDSGGPLV</sequence>
<dbReference type="InterPro" id="IPR001254">
    <property type="entry name" value="Trypsin_dom"/>
</dbReference>
<name>A0A4P9ZRL1_9FUNG</name>
<keyword evidence="1" id="KW-1015">Disulfide bond</keyword>
<dbReference type="AlphaFoldDB" id="A0A4P9ZRL1"/>
<dbReference type="STRING" id="215637.A0A4P9ZRL1"/>
<dbReference type="PROSITE" id="PS50240">
    <property type="entry name" value="TRYPSIN_DOM"/>
    <property type="match status" value="1"/>
</dbReference>
<dbReference type="InterPro" id="IPR043504">
    <property type="entry name" value="Peptidase_S1_PA_chymotrypsin"/>
</dbReference>
<proteinExistence type="predicted"/>
<dbReference type="PROSITE" id="PS00135">
    <property type="entry name" value="TRYPSIN_SER"/>
    <property type="match status" value="1"/>
</dbReference>
<evidence type="ECO:0000256" key="2">
    <source>
        <dbReference type="RuleBase" id="RU363034"/>
    </source>
</evidence>
<feature type="non-terminal residue" evidence="4">
    <location>
        <position position="1"/>
    </location>
</feature>
<dbReference type="Proteomes" id="UP000268162">
    <property type="component" value="Unassembled WGS sequence"/>
</dbReference>
<keyword evidence="2" id="KW-0645">Protease</keyword>
<dbReference type="SUPFAM" id="SSF50494">
    <property type="entry name" value="Trypsin-like serine proteases"/>
    <property type="match status" value="1"/>
</dbReference>
<dbReference type="PANTHER" id="PTHR24252">
    <property type="entry name" value="ACROSIN-RELATED"/>
    <property type="match status" value="1"/>
</dbReference>
<dbReference type="InterPro" id="IPR033116">
    <property type="entry name" value="TRYPSIN_SER"/>
</dbReference>
<dbReference type="PANTHER" id="PTHR24252:SF7">
    <property type="entry name" value="HYALIN"/>
    <property type="match status" value="1"/>
</dbReference>
<evidence type="ECO:0000313" key="4">
    <source>
        <dbReference type="EMBL" id="RKP35808.1"/>
    </source>
</evidence>
<dbReference type="InterPro" id="IPR018114">
    <property type="entry name" value="TRYPSIN_HIS"/>
</dbReference>
<feature type="domain" description="Peptidase S1" evidence="3">
    <location>
        <begin position="1"/>
        <end position="187"/>
    </location>
</feature>
<dbReference type="FunFam" id="2.40.10.10:FF:000068">
    <property type="entry name" value="transmembrane protease serine 2"/>
    <property type="match status" value="1"/>
</dbReference>
<feature type="non-terminal residue" evidence="4">
    <location>
        <position position="187"/>
    </location>
</feature>
<dbReference type="GO" id="GO:0004252">
    <property type="term" value="F:serine-type endopeptidase activity"/>
    <property type="evidence" value="ECO:0007669"/>
    <property type="project" value="InterPro"/>
</dbReference>
<accession>A0A4P9ZRL1</accession>
<dbReference type="InterPro" id="IPR001314">
    <property type="entry name" value="Peptidase_S1A"/>
</dbReference>
<evidence type="ECO:0000256" key="1">
    <source>
        <dbReference type="ARBA" id="ARBA00023157"/>
    </source>
</evidence>
<evidence type="ECO:0000313" key="5">
    <source>
        <dbReference type="Proteomes" id="UP000268162"/>
    </source>
</evidence>
<keyword evidence="2" id="KW-0720">Serine protease</keyword>